<feature type="transmembrane region" description="Helical" evidence="12">
    <location>
        <begin position="300"/>
        <end position="320"/>
    </location>
</feature>
<comment type="function">
    <text evidence="12">Plays a role in the flagellum-specific transport system.</text>
</comment>
<evidence type="ECO:0000256" key="1">
    <source>
        <dbReference type="ARBA" id="ARBA00006257"/>
    </source>
</evidence>
<evidence type="ECO:0000256" key="5">
    <source>
        <dbReference type="ARBA" id="ARBA00022692"/>
    </source>
</evidence>
<keyword evidence="14" id="KW-0969">Cilium</keyword>
<dbReference type="RefSeq" id="WP_160873977.1">
    <property type="nucleotide sequence ID" value="NZ_WUEK01000001.1"/>
</dbReference>
<evidence type="ECO:0000256" key="6">
    <source>
        <dbReference type="ARBA" id="ARBA00022795"/>
    </source>
</evidence>
<evidence type="ECO:0000256" key="9">
    <source>
        <dbReference type="ARBA" id="ARBA00023136"/>
    </source>
</evidence>
<keyword evidence="3 12" id="KW-0813">Transport</keyword>
<evidence type="ECO:0000256" key="7">
    <source>
        <dbReference type="ARBA" id="ARBA00022927"/>
    </source>
</evidence>
<proteinExistence type="inferred from homology"/>
<evidence type="ECO:0000313" key="14">
    <source>
        <dbReference type="EMBL" id="MXG87966.1"/>
    </source>
</evidence>
<protein>
    <recommendedName>
        <fullName evidence="2 12">Flagellar biosynthetic protein FliP</fullName>
    </recommendedName>
</protein>
<dbReference type="Pfam" id="PF00813">
    <property type="entry name" value="FliP"/>
    <property type="match status" value="1"/>
</dbReference>
<comment type="subcellular location">
    <subcellularLocation>
        <location evidence="12">Cell membrane</location>
        <topology evidence="12">Multi-pass membrane protein</topology>
    </subcellularLocation>
    <subcellularLocation>
        <location evidence="12">Bacterial flagellum basal body</location>
    </subcellularLocation>
</comment>
<evidence type="ECO:0000256" key="2">
    <source>
        <dbReference type="ARBA" id="ARBA00021714"/>
    </source>
</evidence>
<feature type="transmembrane region" description="Helical" evidence="12">
    <location>
        <begin position="119"/>
        <end position="145"/>
    </location>
</feature>
<dbReference type="PANTHER" id="PTHR30587">
    <property type="entry name" value="FLAGELLAR BIOSYNTHETIC PROTEIN FLIP"/>
    <property type="match status" value="1"/>
</dbReference>
<reference evidence="14 15" key="1">
    <citation type="submission" date="2019-12" db="EMBL/GenBank/DDBJ databases">
        <authorList>
            <person name="Kun Z."/>
        </authorList>
    </citation>
    <scope>NUCLEOTIDE SEQUENCE [LARGE SCALE GENOMIC DNA]</scope>
    <source>
        <strain evidence="14 15">YIM 123512</strain>
    </source>
</reference>
<keyword evidence="9 12" id="KW-0472">Membrane</keyword>
<dbReference type="PRINTS" id="PR00951">
    <property type="entry name" value="FLGBIOSNFLIP"/>
</dbReference>
<keyword evidence="5 12" id="KW-0812">Transmembrane</keyword>
<keyword evidence="14" id="KW-0282">Flagellum</keyword>
<dbReference type="PANTHER" id="PTHR30587:SF0">
    <property type="entry name" value="FLAGELLAR BIOSYNTHETIC PROTEIN FLIP"/>
    <property type="match status" value="1"/>
</dbReference>
<evidence type="ECO:0000256" key="8">
    <source>
        <dbReference type="ARBA" id="ARBA00022989"/>
    </source>
</evidence>
<dbReference type="PRINTS" id="PR01302">
    <property type="entry name" value="TYPE3IMPPROT"/>
</dbReference>
<organism evidence="14 15">
    <name type="scientific">Nocardioides flavescens</name>
    <dbReference type="NCBI Taxonomy" id="2691959"/>
    <lineage>
        <taxon>Bacteria</taxon>
        <taxon>Bacillati</taxon>
        <taxon>Actinomycetota</taxon>
        <taxon>Actinomycetes</taxon>
        <taxon>Propionibacteriales</taxon>
        <taxon>Nocardioidaceae</taxon>
        <taxon>Nocardioides</taxon>
    </lineage>
</organism>
<dbReference type="InterPro" id="IPR005837">
    <property type="entry name" value="FliP"/>
</dbReference>
<dbReference type="Proteomes" id="UP000473325">
    <property type="component" value="Unassembled WGS sequence"/>
</dbReference>
<evidence type="ECO:0000256" key="4">
    <source>
        <dbReference type="ARBA" id="ARBA00022475"/>
    </source>
</evidence>
<keyword evidence="6 12" id="KW-1005">Bacterial flagellum biogenesis</keyword>
<keyword evidence="15" id="KW-1185">Reference proteome</keyword>
<sequence>MTDLLTDLVVRWLAPVRRTVAGALGRPLVLLALLVATAGLVLLGAGSASAAPSTSASAPAAAFGPVSAPAFAQPAADLLDDPTEDATPNGPRGPRGPQTDTGSVTVDLGGLTDKPSNSVVLLLTLTLLSLLPAIVLTCTSFAKILVVLGLTRNALGLQQTPPNQVLAGLALFLSLFIMGPVLSQINDAGVQPYLDGEATASQAWDSGIEPLRTFMLANADDDEIELLTNVADRDLPETREDTPMSTLVPAFVLSELKDAFIIGFIIFIPFLIIDIVVSGALMALGMMMMPPVMVSLPFKLLLFVLVNGWGLVITALVGSYG</sequence>
<dbReference type="GO" id="GO:0005886">
    <property type="term" value="C:plasma membrane"/>
    <property type="evidence" value="ECO:0007669"/>
    <property type="project" value="UniProtKB-SubCell"/>
</dbReference>
<keyword evidence="11 12" id="KW-1006">Bacterial flagellum protein export</keyword>
<dbReference type="GO" id="GO:0009306">
    <property type="term" value="P:protein secretion"/>
    <property type="evidence" value="ECO:0007669"/>
    <property type="project" value="UniProtKB-UniRule"/>
</dbReference>
<comment type="caution">
    <text evidence="14">The sequence shown here is derived from an EMBL/GenBank/DDBJ whole genome shotgun (WGS) entry which is preliminary data.</text>
</comment>
<evidence type="ECO:0000256" key="13">
    <source>
        <dbReference type="SAM" id="MobiDB-lite"/>
    </source>
</evidence>
<dbReference type="InterPro" id="IPR005838">
    <property type="entry name" value="T3SS_IM_P"/>
</dbReference>
<dbReference type="EMBL" id="WUEK01000001">
    <property type="protein sequence ID" value="MXG87966.1"/>
    <property type="molecule type" value="Genomic_DNA"/>
</dbReference>
<dbReference type="GO" id="GO:0044781">
    <property type="term" value="P:bacterial-type flagellum organization"/>
    <property type="evidence" value="ECO:0007669"/>
    <property type="project" value="UniProtKB-UniRule"/>
</dbReference>
<keyword evidence="14" id="KW-0966">Cell projection</keyword>
<dbReference type="GO" id="GO:0009425">
    <property type="term" value="C:bacterial-type flagellum basal body"/>
    <property type="evidence" value="ECO:0007669"/>
    <property type="project" value="UniProtKB-SubCell"/>
</dbReference>
<comment type="similarity">
    <text evidence="1 12">Belongs to the FliP/MopC/SpaP family.</text>
</comment>
<feature type="transmembrane region" description="Helical" evidence="12">
    <location>
        <begin position="165"/>
        <end position="185"/>
    </location>
</feature>
<dbReference type="NCBIfam" id="TIGR01103">
    <property type="entry name" value="fliP"/>
    <property type="match status" value="1"/>
</dbReference>
<evidence type="ECO:0000256" key="12">
    <source>
        <dbReference type="RuleBase" id="RU362069"/>
    </source>
</evidence>
<keyword evidence="10" id="KW-0975">Bacterial flagellum</keyword>
<evidence type="ECO:0000256" key="11">
    <source>
        <dbReference type="ARBA" id="ARBA00023225"/>
    </source>
</evidence>
<feature type="region of interest" description="Disordered" evidence="13">
    <location>
        <begin position="78"/>
        <end position="109"/>
    </location>
</feature>
<evidence type="ECO:0000256" key="3">
    <source>
        <dbReference type="ARBA" id="ARBA00022448"/>
    </source>
</evidence>
<keyword evidence="8 12" id="KW-1133">Transmembrane helix</keyword>
<dbReference type="AlphaFoldDB" id="A0A6L7EQW6"/>
<dbReference type="NCBIfam" id="NF009438">
    <property type="entry name" value="PRK12797.1"/>
    <property type="match status" value="1"/>
</dbReference>
<gene>
    <name evidence="12 14" type="primary">fliP</name>
    <name evidence="14" type="ORF">GRQ65_00190</name>
</gene>
<keyword evidence="4 12" id="KW-1003">Cell membrane</keyword>
<accession>A0A6L7EQW6</accession>
<name>A0A6L7EQW6_9ACTN</name>
<dbReference type="PROSITE" id="PS01061">
    <property type="entry name" value="FLIP_2"/>
    <property type="match status" value="1"/>
</dbReference>
<evidence type="ECO:0000313" key="15">
    <source>
        <dbReference type="Proteomes" id="UP000473325"/>
    </source>
</evidence>
<feature type="transmembrane region" description="Helical" evidence="12">
    <location>
        <begin position="259"/>
        <end position="288"/>
    </location>
</feature>
<keyword evidence="7 12" id="KW-0653">Protein transport</keyword>
<evidence type="ECO:0000256" key="10">
    <source>
        <dbReference type="ARBA" id="ARBA00023143"/>
    </source>
</evidence>